<feature type="chain" id="PRO_5039237702" description="PknH-like protein" evidence="1">
    <location>
        <begin position="20"/>
        <end position="201"/>
    </location>
</feature>
<reference evidence="2 3" key="1">
    <citation type="submission" date="2018-11" db="EMBL/GenBank/DDBJ databases">
        <title>Sequencing the genomes of 1000 actinobacteria strains.</title>
        <authorList>
            <person name="Klenk H.-P."/>
        </authorList>
    </citation>
    <scope>NUCLEOTIDE SEQUENCE [LARGE SCALE GENOMIC DNA]</scope>
    <source>
        <strain evidence="2 3">DSM 13521</strain>
    </source>
</reference>
<dbReference type="Proteomes" id="UP000275356">
    <property type="component" value="Unassembled WGS sequence"/>
</dbReference>
<evidence type="ECO:0000313" key="2">
    <source>
        <dbReference type="EMBL" id="ROR96047.1"/>
    </source>
</evidence>
<organism evidence="2 3">
    <name type="scientific">Salana multivorans</name>
    <dbReference type="NCBI Taxonomy" id="120377"/>
    <lineage>
        <taxon>Bacteria</taxon>
        <taxon>Bacillati</taxon>
        <taxon>Actinomycetota</taxon>
        <taxon>Actinomycetes</taxon>
        <taxon>Micrococcales</taxon>
        <taxon>Beutenbergiaceae</taxon>
        <taxon>Salana</taxon>
    </lineage>
</organism>
<sequence>MRRAERTSRLLRAAVTALALTAVVSCSEPSATVLDADDVPEASEVVHATGEREGSVGWGWFPGCDDLSLSSQVRLPYDATWMRLPGSDGVDSSLGAILGAPFTTPQPPSLEEATAELAGDLELCGEHTTTEVVPLDGLGTEAVGWRVTPRDRDEVWSELAATMVGDRLLIVQVSTAEDELPYSIEDVLALGLAGAERVAGS</sequence>
<gene>
    <name evidence="2" type="ORF">EDD28_0621</name>
</gene>
<feature type="signal peptide" evidence="1">
    <location>
        <begin position="1"/>
        <end position="19"/>
    </location>
</feature>
<dbReference type="AlphaFoldDB" id="A0A3N2D8E6"/>
<keyword evidence="3" id="KW-1185">Reference proteome</keyword>
<evidence type="ECO:0000313" key="3">
    <source>
        <dbReference type="Proteomes" id="UP000275356"/>
    </source>
</evidence>
<proteinExistence type="predicted"/>
<accession>A0A3N2D8E6</accession>
<comment type="caution">
    <text evidence="2">The sequence shown here is derived from an EMBL/GenBank/DDBJ whole genome shotgun (WGS) entry which is preliminary data.</text>
</comment>
<evidence type="ECO:0000256" key="1">
    <source>
        <dbReference type="SAM" id="SignalP"/>
    </source>
</evidence>
<dbReference type="PROSITE" id="PS51257">
    <property type="entry name" value="PROKAR_LIPOPROTEIN"/>
    <property type="match status" value="1"/>
</dbReference>
<keyword evidence="1" id="KW-0732">Signal</keyword>
<name>A0A3N2D8E6_9MICO</name>
<evidence type="ECO:0008006" key="4">
    <source>
        <dbReference type="Google" id="ProtNLM"/>
    </source>
</evidence>
<dbReference type="EMBL" id="RKHQ01000001">
    <property type="protein sequence ID" value="ROR96047.1"/>
    <property type="molecule type" value="Genomic_DNA"/>
</dbReference>
<protein>
    <recommendedName>
        <fullName evidence="4">PknH-like protein</fullName>
    </recommendedName>
</protein>